<dbReference type="Proteomes" id="UP000294489">
    <property type="component" value="Unassembled WGS sequence"/>
</dbReference>
<evidence type="ECO:0000313" key="2">
    <source>
        <dbReference type="EMBL" id="TDX29143.1"/>
    </source>
</evidence>
<organism evidence="2 3">
    <name type="scientific">Modicisalibacter xianhensis</name>
    <dbReference type="NCBI Taxonomy" id="442341"/>
    <lineage>
        <taxon>Bacteria</taxon>
        <taxon>Pseudomonadati</taxon>
        <taxon>Pseudomonadota</taxon>
        <taxon>Gammaproteobacteria</taxon>
        <taxon>Oceanospirillales</taxon>
        <taxon>Halomonadaceae</taxon>
        <taxon>Modicisalibacter</taxon>
    </lineage>
</organism>
<comment type="caution">
    <text evidence="2">The sequence shown here is derived from an EMBL/GenBank/DDBJ whole genome shotgun (WGS) entry which is preliminary data.</text>
</comment>
<dbReference type="RefSeq" id="WP_166671057.1">
    <property type="nucleotide sequence ID" value="NZ_SOEC01000008.1"/>
</dbReference>
<name>A0A4R8FY05_9GAMM</name>
<dbReference type="AlphaFoldDB" id="A0A4R8FY05"/>
<dbReference type="EMBL" id="SOEC01000008">
    <property type="protein sequence ID" value="TDX29143.1"/>
    <property type="molecule type" value="Genomic_DNA"/>
</dbReference>
<proteinExistence type="predicted"/>
<protein>
    <submittedName>
        <fullName evidence="2">Uncharacterized protein</fullName>
    </submittedName>
</protein>
<feature type="region of interest" description="Disordered" evidence="1">
    <location>
        <begin position="22"/>
        <end position="58"/>
    </location>
</feature>
<evidence type="ECO:0000256" key="1">
    <source>
        <dbReference type="SAM" id="MobiDB-lite"/>
    </source>
</evidence>
<gene>
    <name evidence="2" type="ORF">DFO67_108187</name>
</gene>
<evidence type="ECO:0000313" key="3">
    <source>
        <dbReference type="Proteomes" id="UP000294489"/>
    </source>
</evidence>
<feature type="compositionally biased region" description="Basic residues" evidence="1">
    <location>
        <begin position="38"/>
        <end position="58"/>
    </location>
</feature>
<accession>A0A4R8FY05</accession>
<reference evidence="2 3" key="1">
    <citation type="submission" date="2019-03" db="EMBL/GenBank/DDBJ databases">
        <title>Freshwater and sediment microbial communities from various areas in North America, analyzing microbe dynamics in response to fracking.</title>
        <authorList>
            <person name="Lamendella R."/>
        </authorList>
    </citation>
    <scope>NUCLEOTIDE SEQUENCE [LARGE SCALE GENOMIC DNA]</scope>
    <source>
        <strain evidence="2 3">6_TX</strain>
    </source>
</reference>
<sequence>MNMMTAIGAMLAQTTSLWGIPKARSQAPPKPRYGSVKRYQRAAAKARARRRAKRLKKH</sequence>